<gene>
    <name evidence="4" type="ORF">DH2020_047569</name>
</gene>
<sequence length="421" mass="45788">MGSSKNLLFSSLLLLITISSPNFSFAQQPFRCNSAGATCNALIDYVSPNATTLSAIRTLFTIKNLRSILGANNLPLSTPRTFPIAAQQTVKIPFPCVCNNGTGISNRRPNYTVVAGDGLYHIAAEVFSGLVTYQEIQAVNNISDPNLIEAGQNLWIPLPCSCDDVDGQRVVHYGHVVAQGSTVEGIAQQYNTSQDTILRLNNLTSSRDLLAGAVLDVPLRTCSSMVNNNSLDYPLLVPNGTYLFTANNCVTCKCDAAVSWMLQCEPSQINSSCPPIRCEGAESFYLGNSTSSGCNRTTCAYAGYNQRILTTVALESTCPVSDNRSSGMSLQGWSYCGFMEPNLADLSLHDEEDGGFILDEDWGIWLRAPNKRFGNREGGKWLRDDNDEVPNTEEGTSENAPAEDFNIRINPMADLAYPPDR</sequence>
<dbReference type="InterPro" id="IPR018392">
    <property type="entry name" value="LysM"/>
</dbReference>
<dbReference type="SMART" id="SM00257">
    <property type="entry name" value="LysM"/>
    <property type="match status" value="2"/>
</dbReference>
<feature type="domain" description="LysM" evidence="3">
    <location>
        <begin position="109"/>
        <end position="156"/>
    </location>
</feature>
<comment type="caution">
    <text evidence="4">The sequence shown here is derived from an EMBL/GenBank/DDBJ whole genome shotgun (WGS) entry which is preliminary data.</text>
</comment>
<dbReference type="PANTHER" id="PTHR33734">
    <property type="entry name" value="LYSM DOMAIN-CONTAINING GPI-ANCHORED PROTEIN 2"/>
    <property type="match status" value="1"/>
</dbReference>
<proteinExistence type="predicted"/>
<evidence type="ECO:0000256" key="2">
    <source>
        <dbReference type="SAM" id="SignalP"/>
    </source>
</evidence>
<dbReference type="EMBL" id="JABTTQ020003310">
    <property type="protein sequence ID" value="KAK6118656.1"/>
    <property type="molecule type" value="Genomic_DNA"/>
</dbReference>
<accession>A0ABR0U873</accession>
<reference evidence="4 5" key="1">
    <citation type="journal article" date="2021" name="Comput. Struct. Biotechnol. J.">
        <title>De novo genome assembly of the potent medicinal plant Rehmannia glutinosa using nanopore technology.</title>
        <authorList>
            <person name="Ma L."/>
            <person name="Dong C."/>
            <person name="Song C."/>
            <person name="Wang X."/>
            <person name="Zheng X."/>
            <person name="Niu Y."/>
            <person name="Chen S."/>
            <person name="Feng W."/>
        </authorList>
    </citation>
    <scope>NUCLEOTIDE SEQUENCE [LARGE SCALE GENOMIC DNA]</scope>
    <source>
        <strain evidence="4">DH-2019</strain>
    </source>
</reference>
<dbReference type="Gene3D" id="3.10.350.10">
    <property type="entry name" value="LysM domain"/>
    <property type="match status" value="2"/>
</dbReference>
<evidence type="ECO:0000259" key="3">
    <source>
        <dbReference type="PROSITE" id="PS51782"/>
    </source>
</evidence>
<feature type="region of interest" description="Disordered" evidence="1">
    <location>
        <begin position="376"/>
        <end position="421"/>
    </location>
</feature>
<organism evidence="4 5">
    <name type="scientific">Rehmannia glutinosa</name>
    <name type="common">Chinese foxglove</name>
    <dbReference type="NCBI Taxonomy" id="99300"/>
    <lineage>
        <taxon>Eukaryota</taxon>
        <taxon>Viridiplantae</taxon>
        <taxon>Streptophyta</taxon>
        <taxon>Embryophyta</taxon>
        <taxon>Tracheophyta</taxon>
        <taxon>Spermatophyta</taxon>
        <taxon>Magnoliopsida</taxon>
        <taxon>eudicotyledons</taxon>
        <taxon>Gunneridae</taxon>
        <taxon>Pentapetalae</taxon>
        <taxon>asterids</taxon>
        <taxon>lamiids</taxon>
        <taxon>Lamiales</taxon>
        <taxon>Orobanchaceae</taxon>
        <taxon>Rehmannieae</taxon>
        <taxon>Rehmannia</taxon>
    </lineage>
</organism>
<evidence type="ECO:0000256" key="1">
    <source>
        <dbReference type="SAM" id="MobiDB-lite"/>
    </source>
</evidence>
<feature type="domain" description="LysM" evidence="3">
    <location>
        <begin position="173"/>
        <end position="217"/>
    </location>
</feature>
<keyword evidence="5" id="KW-1185">Reference proteome</keyword>
<feature type="signal peptide" evidence="2">
    <location>
        <begin position="1"/>
        <end position="26"/>
    </location>
</feature>
<evidence type="ECO:0000313" key="5">
    <source>
        <dbReference type="Proteomes" id="UP001318860"/>
    </source>
</evidence>
<dbReference type="PANTHER" id="PTHR33734:SF11">
    <property type="entry name" value="LYSM DOMAIN-CONTAINING GPI-ANCHORED PROTEIN 2"/>
    <property type="match status" value="1"/>
</dbReference>
<dbReference type="Proteomes" id="UP001318860">
    <property type="component" value="Unassembled WGS sequence"/>
</dbReference>
<keyword evidence="2" id="KW-0732">Signal</keyword>
<evidence type="ECO:0000313" key="4">
    <source>
        <dbReference type="EMBL" id="KAK6118656.1"/>
    </source>
</evidence>
<name>A0ABR0U873_REHGL</name>
<dbReference type="CDD" id="cd00118">
    <property type="entry name" value="LysM"/>
    <property type="match status" value="2"/>
</dbReference>
<dbReference type="SUPFAM" id="SSF54106">
    <property type="entry name" value="LysM domain"/>
    <property type="match status" value="2"/>
</dbReference>
<feature type="chain" id="PRO_5046222936" description="LysM domain-containing protein" evidence="2">
    <location>
        <begin position="27"/>
        <end position="421"/>
    </location>
</feature>
<protein>
    <recommendedName>
        <fullName evidence="3">LysM domain-containing protein</fullName>
    </recommendedName>
</protein>
<dbReference type="InterPro" id="IPR036779">
    <property type="entry name" value="LysM_dom_sf"/>
</dbReference>
<dbReference type="PROSITE" id="PS51782">
    <property type="entry name" value="LYSM"/>
    <property type="match status" value="2"/>
</dbReference>
<dbReference type="Pfam" id="PF01476">
    <property type="entry name" value="LysM"/>
    <property type="match status" value="2"/>
</dbReference>